<organism evidence="5 6">
    <name type="scientific">Clostridium boliviensis</name>
    <dbReference type="NCBI Taxonomy" id="318465"/>
    <lineage>
        <taxon>Bacteria</taxon>
        <taxon>Bacillati</taxon>
        <taxon>Bacillota</taxon>
        <taxon>Clostridia</taxon>
        <taxon>Eubacteriales</taxon>
        <taxon>Clostridiaceae</taxon>
        <taxon>Clostridium</taxon>
    </lineage>
</organism>
<proteinExistence type="predicted"/>
<comment type="caution">
    <text evidence="5">The sequence shown here is derived from an EMBL/GenBank/DDBJ whole genome shotgun (WGS) entry which is preliminary data.</text>
</comment>
<evidence type="ECO:0000256" key="1">
    <source>
        <dbReference type="ARBA" id="ARBA00022603"/>
    </source>
</evidence>
<dbReference type="InterPro" id="IPR036388">
    <property type="entry name" value="WH-like_DNA-bd_sf"/>
</dbReference>
<dbReference type="GO" id="GO:0008168">
    <property type="term" value="F:methyltransferase activity"/>
    <property type="evidence" value="ECO:0007669"/>
    <property type="project" value="UniProtKB-KW"/>
</dbReference>
<dbReference type="SUPFAM" id="SSF53335">
    <property type="entry name" value="S-adenosyl-L-methionine-dependent methyltransferases"/>
    <property type="match status" value="1"/>
</dbReference>
<dbReference type="Gene3D" id="1.10.10.10">
    <property type="entry name" value="Winged helix-like DNA-binding domain superfamily/Winged helix DNA-binding domain"/>
    <property type="match status" value="1"/>
</dbReference>
<keyword evidence="6" id="KW-1185">Reference proteome</keyword>
<evidence type="ECO:0000256" key="2">
    <source>
        <dbReference type="ARBA" id="ARBA00022679"/>
    </source>
</evidence>
<dbReference type="Proteomes" id="UP001276854">
    <property type="component" value="Unassembled WGS sequence"/>
</dbReference>
<evidence type="ECO:0000313" key="6">
    <source>
        <dbReference type="Proteomes" id="UP001276854"/>
    </source>
</evidence>
<dbReference type="RefSeq" id="WP_318064565.1">
    <property type="nucleotide sequence ID" value="NZ_JAWONS010000186.1"/>
</dbReference>
<keyword evidence="1 5" id="KW-0489">Methyltransferase</keyword>
<dbReference type="GO" id="GO:0032259">
    <property type="term" value="P:methylation"/>
    <property type="evidence" value="ECO:0007669"/>
    <property type="project" value="UniProtKB-KW"/>
</dbReference>
<dbReference type="Pfam" id="PF00891">
    <property type="entry name" value="Methyltransf_2"/>
    <property type="match status" value="1"/>
</dbReference>
<keyword evidence="2" id="KW-0808">Transferase</keyword>
<dbReference type="InterPro" id="IPR001077">
    <property type="entry name" value="COMT_C"/>
</dbReference>
<dbReference type="InterPro" id="IPR016461">
    <property type="entry name" value="COMT-like"/>
</dbReference>
<protein>
    <submittedName>
        <fullName evidence="5">Methyltransferase</fullName>
    </submittedName>
</protein>
<dbReference type="EMBL" id="JAWONS010000186">
    <property type="protein sequence ID" value="MDW2798325.1"/>
    <property type="molecule type" value="Genomic_DNA"/>
</dbReference>
<dbReference type="InterPro" id="IPR029063">
    <property type="entry name" value="SAM-dependent_MTases_sf"/>
</dbReference>
<dbReference type="CDD" id="cd02440">
    <property type="entry name" value="AdoMet_MTases"/>
    <property type="match status" value="1"/>
</dbReference>
<sequence>MNQSKGNQKLYYKMLHQKRETELLLTALRVKVFSYLENWETPKSVAGKSDLNERNLSFVLNALASIGLLEKNNEAYRNTQQSNDFLNPKSSVYLGESILFREKMMSLQNIEDRLINGPDKNVLHNNKGVEVYDFYEAARVSIPEMYTGRVQSLIQAVTSLYRTKTPEKILDLGGGSGILAIELATTFSNCKSVVFEHPNVARLPRELVSERNLSDHVSVIEGDFNADDIGKGYDLIIASGVLDFAKDHLDCVMSKLYNALTSNGYLYVVTHNVSEDYQNPPESILGWLSSHLDGLDVLLTKKDIENALTRHGFKHIHSDDDGGVFEGLQGEFYLKRTGGFQDGKVTKTCD</sequence>
<gene>
    <name evidence="5" type="ORF">RZO55_12145</name>
</gene>
<dbReference type="PROSITE" id="PS51683">
    <property type="entry name" value="SAM_OMT_II"/>
    <property type="match status" value="1"/>
</dbReference>
<dbReference type="PANTHER" id="PTHR43861">
    <property type="entry name" value="TRANS-ACONITATE 2-METHYLTRANSFERASE-RELATED"/>
    <property type="match status" value="1"/>
</dbReference>
<name>A0ABU4GL38_9CLOT</name>
<evidence type="ECO:0000313" key="5">
    <source>
        <dbReference type="EMBL" id="MDW2798325.1"/>
    </source>
</evidence>
<accession>A0ABU4GL38</accession>
<feature type="domain" description="O-methyltransferase C-terminal" evidence="4">
    <location>
        <begin position="159"/>
        <end position="286"/>
    </location>
</feature>
<evidence type="ECO:0000259" key="4">
    <source>
        <dbReference type="Pfam" id="PF00891"/>
    </source>
</evidence>
<evidence type="ECO:0000256" key="3">
    <source>
        <dbReference type="ARBA" id="ARBA00022691"/>
    </source>
</evidence>
<keyword evidence="3" id="KW-0949">S-adenosyl-L-methionine</keyword>
<dbReference type="Gene3D" id="3.40.50.150">
    <property type="entry name" value="Vaccinia Virus protein VP39"/>
    <property type="match status" value="1"/>
</dbReference>
<reference evidence="5 6" key="1">
    <citation type="submission" date="2023-10" db="EMBL/GenBank/DDBJ databases">
        <title>A novel Glycoside Hydrolase 43-Like Enzyme from Clostrdium boliviensis is an Endo-xylanase, and a Candidate for Xylooligosaccharides Production from Different Xylan Substrates.</title>
        <authorList>
            <person name="Alvarez M.T."/>
            <person name="Rocabado-Villegas L.R."/>
            <person name="Salas-Veizaga D.M."/>
            <person name="Linares-Pasten J.A."/>
            <person name="Gudmundsdottir E.E."/>
            <person name="Hreggvidsson G.O."/>
            <person name="Adlercreutz P."/>
            <person name="Nordberg Karlsson E."/>
        </authorList>
    </citation>
    <scope>NUCLEOTIDE SEQUENCE [LARGE SCALE GENOMIC DNA]</scope>
    <source>
        <strain evidence="5 6">E-1</strain>
    </source>
</reference>